<dbReference type="HOGENOM" id="CLU_407572_0_0_9"/>
<reference evidence="1 2" key="1">
    <citation type="submission" date="2013-01" db="EMBL/GenBank/DDBJ databases">
        <title>The Genome Sequence of Clostridium clostridioforme 90A8.</title>
        <authorList>
            <consortium name="The Broad Institute Genome Sequencing Platform"/>
            <person name="Earl A."/>
            <person name="Ward D."/>
            <person name="Feldgarden M."/>
            <person name="Gevers D."/>
            <person name="Courvalin P."/>
            <person name="Lambert T."/>
            <person name="Walker B."/>
            <person name="Young S.K."/>
            <person name="Zeng Q."/>
            <person name="Gargeya S."/>
            <person name="Fitzgerald M."/>
            <person name="Haas B."/>
            <person name="Abouelleil A."/>
            <person name="Alvarado L."/>
            <person name="Arachchi H.M."/>
            <person name="Berlin A.M."/>
            <person name="Chapman S.B."/>
            <person name="Dewar J."/>
            <person name="Goldberg J."/>
            <person name="Griggs A."/>
            <person name="Gujja S."/>
            <person name="Hansen M."/>
            <person name="Howarth C."/>
            <person name="Imamovic A."/>
            <person name="Larimer J."/>
            <person name="McCowan C."/>
            <person name="Murphy C."/>
            <person name="Neiman D."/>
            <person name="Pearson M."/>
            <person name="Priest M."/>
            <person name="Roberts A."/>
            <person name="Saif S."/>
            <person name="Shea T."/>
            <person name="Sisk P."/>
            <person name="Sykes S."/>
            <person name="Wortman J."/>
            <person name="Nusbaum C."/>
            <person name="Birren B."/>
        </authorList>
    </citation>
    <scope>NUCLEOTIDE SEQUENCE [LARGE SCALE GENOMIC DNA]</scope>
    <source>
        <strain evidence="1 2">90A8</strain>
    </source>
</reference>
<dbReference type="Proteomes" id="UP000013085">
    <property type="component" value="Unassembled WGS sequence"/>
</dbReference>
<dbReference type="EMBL" id="AGYR01000007">
    <property type="protein sequence ID" value="ENZ18690.1"/>
    <property type="molecule type" value="Genomic_DNA"/>
</dbReference>
<organism evidence="1 2">
    <name type="scientific">[Clostridium] clostridioforme 90A8</name>
    <dbReference type="NCBI Taxonomy" id="999408"/>
    <lineage>
        <taxon>Bacteria</taxon>
        <taxon>Bacillati</taxon>
        <taxon>Bacillota</taxon>
        <taxon>Clostridia</taxon>
        <taxon>Lachnospirales</taxon>
        <taxon>Lachnospiraceae</taxon>
        <taxon>Enterocloster</taxon>
    </lineage>
</organism>
<proteinExistence type="predicted"/>
<evidence type="ECO:0000313" key="1">
    <source>
        <dbReference type="EMBL" id="ENZ18690.1"/>
    </source>
</evidence>
<name>A0A0E2HEF7_9FIRM</name>
<dbReference type="AlphaFoldDB" id="A0A0E2HEF7"/>
<evidence type="ECO:0000313" key="2">
    <source>
        <dbReference type="Proteomes" id="UP000013085"/>
    </source>
</evidence>
<protein>
    <recommendedName>
        <fullName evidence="3">NERD domain-containing protein</fullName>
    </recommendedName>
</protein>
<evidence type="ECO:0008006" key="3">
    <source>
        <dbReference type="Google" id="ProtNLM"/>
    </source>
</evidence>
<accession>A0A0E2HEF7</accession>
<sequence>MDINELYNIYQGNPEKFKKIVLYRNLLGSPISYNYKDSDLESLVQMIMSMDEKYETDFGFMMMELGLAYEAIYSNMKSNNAAREKTEFMNYPLDYQLRALISFFEDQHKLGIELNNIDGKKPFTGIRHLVANVESEIYPGMRYSTSQNSENLIELIDYSIPYLYYYDSNFEKPCDNLTYEQCLRCPDIMEFVHHSNFCELANGLWSLYIYKDYSVKLGKTDTDDDIIVFAPNSNEASLIDFVAGIRREARRFQNSIDLLISNQNRIIYGNKFITRLAKRIKLDLWRSIFELELEVYLRCNLSANCTMKIIKQTDIFPAYLRQTLPYGKLNDFLEVHEFLLTMSEIYSNILNHNWKEIERDRFNYLCPVVDIDLLIKSFSRLYGKSLNTAAKLVEWFIYYPQRGKEGDLFSKPLVQISGKRVLFAPNLIQQINITRMLEQIMLDYKIKRAVIGDEYESYLRNQLSQSSLWNVYADKIEFKSSIGNTDFDVIALFDNHVVIIEIKHLVTPYDPKRYYEDRQEIKKAIKQLKLRKQVLLRDWALIRDITKGFLPPEPYPEERMIQLVCTNIDSFTSLEIDGIRIVDESVLIRFFSDNGQYVKIWSGPKIYKKEKIWENSQPTIDDFKRYIASPTAVKWYREVVKRKNITIPRYGEGDYLGTVNYILDEDIVKFDRQI</sequence>
<dbReference type="RefSeq" id="WP_002594905.1">
    <property type="nucleotide sequence ID" value="NZ_KB850998.1"/>
</dbReference>
<gene>
    <name evidence="1" type="ORF">HMPREF1090_01007</name>
</gene>
<dbReference type="PATRIC" id="fig|999408.3.peg.1076"/>
<comment type="caution">
    <text evidence="1">The sequence shown here is derived from an EMBL/GenBank/DDBJ whole genome shotgun (WGS) entry which is preliminary data.</text>
</comment>
<dbReference type="GeneID" id="57964618"/>